<sequence>MIVVAVFSLGAILHLAAATDQTPPVTQCPGQNQSVVEIQSVVVSDAKLGKKIKLDGTVLVKQLTGKHPVLQLSISTADGKKLPCDPSVLPCKLNLCDGTTKQEKELNKDWDNTCPVQPGTYSAHLSFTLPKNPVAEALLGDGNIIVKFNIVDGNQVLGCATIPVAIDVD</sequence>
<evidence type="ECO:0000313" key="4">
    <source>
        <dbReference type="EMBL" id="JAC30664.1"/>
    </source>
</evidence>
<accession>A0A023G9Z4</accession>
<evidence type="ECO:0000256" key="1">
    <source>
        <dbReference type="ARBA" id="ARBA00022729"/>
    </source>
</evidence>
<feature type="signal peptide" evidence="2">
    <location>
        <begin position="1"/>
        <end position="18"/>
    </location>
</feature>
<organism evidence="4">
    <name type="scientific">Amblyomma triste</name>
    <name type="common">Neotropical tick</name>
    <dbReference type="NCBI Taxonomy" id="251400"/>
    <lineage>
        <taxon>Eukaryota</taxon>
        <taxon>Metazoa</taxon>
        <taxon>Ecdysozoa</taxon>
        <taxon>Arthropoda</taxon>
        <taxon>Chelicerata</taxon>
        <taxon>Arachnida</taxon>
        <taxon>Acari</taxon>
        <taxon>Parasitiformes</taxon>
        <taxon>Ixodida</taxon>
        <taxon>Ixodoidea</taxon>
        <taxon>Ixodidae</taxon>
        <taxon>Amblyomminae</taxon>
        <taxon>Amblyomma</taxon>
    </lineage>
</organism>
<evidence type="ECO:0000256" key="2">
    <source>
        <dbReference type="SAM" id="SignalP"/>
    </source>
</evidence>
<dbReference type="AlphaFoldDB" id="A0A023G9Z4"/>
<protein>
    <submittedName>
        <fullName evidence="4">Putative lipocalin-8 1</fullName>
    </submittedName>
</protein>
<dbReference type="InterPro" id="IPR028996">
    <property type="entry name" value="GM2-AP"/>
</dbReference>
<dbReference type="Pfam" id="PF02221">
    <property type="entry name" value="E1_DerP2_DerF2"/>
    <property type="match status" value="1"/>
</dbReference>
<dbReference type="EMBL" id="GBBM01004754">
    <property type="protein sequence ID" value="JAC30664.1"/>
    <property type="molecule type" value="mRNA"/>
</dbReference>
<dbReference type="InterPro" id="IPR003172">
    <property type="entry name" value="ML_dom"/>
</dbReference>
<dbReference type="InterPro" id="IPR036846">
    <property type="entry name" value="GM2-AP_sf"/>
</dbReference>
<dbReference type="Gene3D" id="2.70.220.10">
    <property type="entry name" value="Ganglioside GM2 activator"/>
    <property type="match status" value="1"/>
</dbReference>
<feature type="domain" description="MD-2-related lipid-recognition" evidence="3">
    <location>
        <begin position="24"/>
        <end position="166"/>
    </location>
</feature>
<reference evidence="4" key="1">
    <citation type="submission" date="2014-03" db="EMBL/GenBank/DDBJ databases">
        <title>The sialotranscriptome of Amblyomma triste, Amblyomma parvum and Amblyomma cajennense ticks, uncovered by 454-based RNA-seq.</title>
        <authorList>
            <person name="Garcia G.R."/>
            <person name="Gardinassi L.G."/>
            <person name="Ribeiro J.M."/>
            <person name="Anatriello E."/>
            <person name="Ferreira B.R."/>
            <person name="Moreira H.N."/>
            <person name="Mafra C."/>
            <person name="Olegario M.M."/>
            <person name="Szabo P.J."/>
            <person name="Miranda-Santos I.K."/>
            <person name="Maruyama S.R."/>
        </authorList>
    </citation>
    <scope>NUCLEOTIDE SEQUENCE</scope>
    <source>
        <strain evidence="4">Mato Grasso do Sul</strain>
        <tissue evidence="4">Salivary glands</tissue>
    </source>
</reference>
<dbReference type="GO" id="GO:0009898">
    <property type="term" value="C:cytoplasmic side of plasma membrane"/>
    <property type="evidence" value="ECO:0007669"/>
    <property type="project" value="TreeGrafter"/>
</dbReference>
<keyword evidence="1 2" id="KW-0732">Signal</keyword>
<dbReference type="SUPFAM" id="SSF63707">
    <property type="entry name" value="Ganglioside M2 (gm2) activator"/>
    <property type="match status" value="1"/>
</dbReference>
<evidence type="ECO:0000259" key="3">
    <source>
        <dbReference type="Pfam" id="PF02221"/>
    </source>
</evidence>
<dbReference type="PANTHER" id="PTHR17357">
    <property type="entry name" value="GM2 GANGLIOSIDE ACTIVATOR PROTEIN"/>
    <property type="match status" value="1"/>
</dbReference>
<dbReference type="GO" id="GO:0005319">
    <property type="term" value="F:lipid transporter activity"/>
    <property type="evidence" value="ECO:0007669"/>
    <property type="project" value="TreeGrafter"/>
</dbReference>
<dbReference type="GO" id="GO:0008047">
    <property type="term" value="F:enzyme activator activity"/>
    <property type="evidence" value="ECO:0007669"/>
    <property type="project" value="InterPro"/>
</dbReference>
<dbReference type="GO" id="GO:0006689">
    <property type="term" value="P:ganglioside catabolic process"/>
    <property type="evidence" value="ECO:0007669"/>
    <property type="project" value="InterPro"/>
</dbReference>
<feature type="chain" id="PRO_5001518448" evidence="2">
    <location>
        <begin position="19"/>
        <end position="169"/>
    </location>
</feature>
<dbReference type="PANTHER" id="PTHR17357:SF0">
    <property type="entry name" value="GANGLIOSIDE GM2 ACTIVATOR"/>
    <property type="match status" value="1"/>
</dbReference>
<name>A0A023G9Z4_AMBTT</name>
<proteinExistence type="evidence at transcript level"/>